<dbReference type="InterPro" id="IPR012867">
    <property type="entry name" value="DUF1648"/>
</dbReference>
<feature type="transmembrane region" description="Helical" evidence="1">
    <location>
        <begin position="29"/>
        <end position="51"/>
    </location>
</feature>
<evidence type="ECO:0000313" key="4">
    <source>
        <dbReference type="Proteomes" id="UP000008631"/>
    </source>
</evidence>
<name>E8R4L5_ISOPI</name>
<dbReference type="Pfam" id="PF13630">
    <property type="entry name" value="SdpI"/>
    <property type="match status" value="1"/>
</dbReference>
<dbReference type="PIRSF" id="PIRSF038959">
    <property type="entry name" value="SdpI"/>
    <property type="match status" value="1"/>
</dbReference>
<dbReference type="EMBL" id="CP002353">
    <property type="protein sequence ID" value="ADV60606.1"/>
    <property type="molecule type" value="Genomic_DNA"/>
</dbReference>
<dbReference type="PANTHER" id="PTHR37810">
    <property type="entry name" value="IMMUNITY PROTEIN SDPI"/>
    <property type="match status" value="1"/>
</dbReference>
<reference evidence="3 4" key="2">
    <citation type="journal article" date="2011" name="Stand. Genomic Sci.">
        <title>Complete genome sequence of Isosphaera pallida type strain (IS1B).</title>
        <authorList>
            <consortium name="US DOE Joint Genome Institute (JGI-PGF)"/>
            <person name="Goker M."/>
            <person name="Cleland D."/>
            <person name="Saunders E."/>
            <person name="Lapidus A."/>
            <person name="Nolan M."/>
            <person name="Lucas S."/>
            <person name="Hammon N."/>
            <person name="Deshpande S."/>
            <person name="Cheng J.F."/>
            <person name="Tapia R."/>
            <person name="Han C."/>
            <person name="Goodwin L."/>
            <person name="Pitluck S."/>
            <person name="Liolios K."/>
            <person name="Pagani I."/>
            <person name="Ivanova N."/>
            <person name="Mavromatis K."/>
            <person name="Pati A."/>
            <person name="Chen A."/>
            <person name="Palaniappan K."/>
            <person name="Land M."/>
            <person name="Hauser L."/>
            <person name="Chang Y.J."/>
            <person name="Jeffries C.D."/>
            <person name="Detter J.C."/>
            <person name="Beck B."/>
            <person name="Woyke T."/>
            <person name="Bristow J."/>
            <person name="Eisen J.A."/>
            <person name="Markowitz V."/>
            <person name="Hugenholtz P."/>
            <person name="Kyrpides N.C."/>
            <person name="Klenk H.P."/>
        </authorList>
    </citation>
    <scope>NUCLEOTIDE SEQUENCE [LARGE SCALE GENOMIC DNA]</scope>
    <source>
        <strain evidence="4">ATCC 43644 / DSM 9630 / IS1B</strain>
    </source>
</reference>
<feature type="transmembrane region" description="Helical" evidence="1">
    <location>
        <begin position="71"/>
        <end position="95"/>
    </location>
</feature>
<keyword evidence="1" id="KW-1133">Transmembrane helix</keyword>
<dbReference type="OrthoDB" id="9808690at2"/>
<reference key="1">
    <citation type="submission" date="2010-11" db="EMBL/GenBank/DDBJ databases">
        <title>The complete sequence of chromosome of Isophaera pallida ATCC 43644.</title>
        <authorList>
            <consortium name="US DOE Joint Genome Institute (JGI-PGF)"/>
            <person name="Lucas S."/>
            <person name="Copeland A."/>
            <person name="Lapidus A."/>
            <person name="Bruce D."/>
            <person name="Goodwin L."/>
            <person name="Pitluck S."/>
            <person name="Kyrpides N."/>
            <person name="Mavromatis K."/>
            <person name="Pagani I."/>
            <person name="Ivanova N."/>
            <person name="Saunders E."/>
            <person name="Brettin T."/>
            <person name="Detter J.C."/>
            <person name="Han C."/>
            <person name="Tapia R."/>
            <person name="Land M."/>
            <person name="Hauser L."/>
            <person name="Markowitz V."/>
            <person name="Cheng J.-F."/>
            <person name="Hugenholtz P."/>
            <person name="Woyke T."/>
            <person name="Wu D."/>
            <person name="Eisen J.A."/>
        </authorList>
    </citation>
    <scope>NUCLEOTIDE SEQUENCE</scope>
    <source>
        <strain>ATCC 43644</strain>
    </source>
</reference>
<dbReference type="AlphaFoldDB" id="E8R4L5"/>
<dbReference type="InterPro" id="IPR025962">
    <property type="entry name" value="SdpI/YhfL"/>
</dbReference>
<feature type="transmembrane region" description="Helical" evidence="1">
    <location>
        <begin position="185"/>
        <end position="202"/>
    </location>
</feature>
<feature type="transmembrane region" description="Helical" evidence="1">
    <location>
        <begin position="208"/>
        <end position="227"/>
    </location>
</feature>
<dbReference type="PANTHER" id="PTHR37810:SF5">
    <property type="entry name" value="IMMUNITY PROTEIN SDPI"/>
    <property type="match status" value="1"/>
</dbReference>
<evidence type="ECO:0000313" key="3">
    <source>
        <dbReference type="EMBL" id="ADV60606.1"/>
    </source>
</evidence>
<dbReference type="InParanoid" id="E8R4L5"/>
<protein>
    <recommendedName>
        <fullName evidence="2">DUF1648 domain-containing protein</fullName>
    </recommendedName>
</protein>
<feature type="transmembrane region" description="Helical" evidence="1">
    <location>
        <begin position="107"/>
        <end position="131"/>
    </location>
</feature>
<dbReference type="Proteomes" id="UP000008631">
    <property type="component" value="Chromosome"/>
</dbReference>
<keyword evidence="1" id="KW-0812">Transmembrane</keyword>
<dbReference type="InterPro" id="IPR026272">
    <property type="entry name" value="SdpI"/>
</dbReference>
<dbReference type="STRING" id="575540.Isop_0009"/>
<dbReference type="eggNOG" id="COG5658">
    <property type="taxonomic scope" value="Bacteria"/>
</dbReference>
<dbReference type="KEGG" id="ipa:Isop_0009"/>
<gene>
    <name evidence="3" type="ordered locus">Isop_0009</name>
</gene>
<sequence>MSVDHEFDLLNASESSVRASRRVTKELKVWGGSLAVLAATWISAGVGYLVAPEMVPIHWNIHGQADGFGSPAALFLTPAIATAMLGVFAVMPWISPRPFQVNDFRSTFLDVVGLMTGLFAAIHALILAATFEAPIDVGRWLVGVMMVFFILIGNILGRVRRNFYIGIRTPWTIANERVWNDTHRFGGKVFVLTGVVGLGAILLGAPVWGIFVMALIAALGPVVYSFARYRQLERLGELDGDHAAA</sequence>
<dbReference type="RefSeq" id="WP_013562895.1">
    <property type="nucleotide sequence ID" value="NC_014962.1"/>
</dbReference>
<dbReference type="HOGENOM" id="CLU_093038_0_0_0"/>
<keyword evidence="1" id="KW-0472">Membrane</keyword>
<evidence type="ECO:0000256" key="1">
    <source>
        <dbReference type="SAM" id="Phobius"/>
    </source>
</evidence>
<feature type="transmembrane region" description="Helical" evidence="1">
    <location>
        <begin position="137"/>
        <end position="156"/>
    </location>
</feature>
<organism evidence="3 4">
    <name type="scientific">Isosphaera pallida (strain ATCC 43644 / DSM 9630 / IS1B)</name>
    <dbReference type="NCBI Taxonomy" id="575540"/>
    <lineage>
        <taxon>Bacteria</taxon>
        <taxon>Pseudomonadati</taxon>
        <taxon>Planctomycetota</taxon>
        <taxon>Planctomycetia</taxon>
        <taxon>Isosphaerales</taxon>
        <taxon>Isosphaeraceae</taxon>
        <taxon>Isosphaera</taxon>
    </lineage>
</organism>
<dbReference type="Pfam" id="PF07853">
    <property type="entry name" value="DUF1648"/>
    <property type="match status" value="1"/>
</dbReference>
<evidence type="ECO:0000259" key="2">
    <source>
        <dbReference type="Pfam" id="PF07853"/>
    </source>
</evidence>
<proteinExistence type="predicted"/>
<keyword evidence="4" id="KW-1185">Reference proteome</keyword>
<dbReference type="GO" id="GO:0009636">
    <property type="term" value="P:response to toxic substance"/>
    <property type="evidence" value="ECO:0007669"/>
    <property type="project" value="TreeGrafter"/>
</dbReference>
<accession>E8R4L5</accession>
<feature type="domain" description="DUF1648" evidence="2">
    <location>
        <begin position="36"/>
        <end position="81"/>
    </location>
</feature>